<dbReference type="Proteomes" id="UP000016922">
    <property type="component" value="Unassembled WGS sequence"/>
</dbReference>
<feature type="transmembrane region" description="Helical" evidence="8">
    <location>
        <begin position="319"/>
        <end position="338"/>
    </location>
</feature>
<dbReference type="KEGG" id="glz:GLAREA_04591"/>
<name>S3CQ40_GLAL2</name>
<dbReference type="HOGENOM" id="CLU_031471_0_0_1"/>
<dbReference type="GeneID" id="19463646"/>
<dbReference type="SUPFAM" id="SSF49344">
    <property type="entry name" value="CBD9-like"/>
    <property type="match status" value="1"/>
</dbReference>
<dbReference type="RefSeq" id="XP_008085159.1">
    <property type="nucleotide sequence ID" value="XM_008086968.1"/>
</dbReference>
<dbReference type="OrthoDB" id="19261at2759"/>
<dbReference type="Pfam" id="PF03188">
    <property type="entry name" value="Cytochrom_B561"/>
    <property type="match status" value="1"/>
</dbReference>
<dbReference type="CDD" id="cd08760">
    <property type="entry name" value="Cyt_b561_FRRS1_like"/>
    <property type="match status" value="1"/>
</dbReference>
<evidence type="ECO:0000256" key="8">
    <source>
        <dbReference type="SAM" id="Phobius"/>
    </source>
</evidence>
<dbReference type="CDD" id="cd09630">
    <property type="entry name" value="CDH_like_cytochrome"/>
    <property type="match status" value="1"/>
</dbReference>
<dbReference type="OMA" id="RWHWINQ"/>
<feature type="signal peptide" evidence="9">
    <location>
        <begin position="1"/>
        <end position="25"/>
    </location>
</feature>
<feature type="domain" description="DOMON" evidence="10">
    <location>
        <begin position="61"/>
        <end position="153"/>
    </location>
</feature>
<keyword evidence="2" id="KW-0813">Transport</keyword>
<evidence type="ECO:0000259" key="11">
    <source>
        <dbReference type="SMART" id="SM00665"/>
    </source>
</evidence>
<keyword evidence="13" id="KW-1185">Reference proteome</keyword>
<keyword evidence="6 8" id="KW-0472">Membrane</keyword>
<feature type="transmembrane region" description="Helical" evidence="8">
    <location>
        <begin position="217"/>
        <end position="238"/>
    </location>
</feature>
<dbReference type="Pfam" id="PF16010">
    <property type="entry name" value="CDH-cyt"/>
    <property type="match status" value="1"/>
</dbReference>
<organism evidence="12 13">
    <name type="scientific">Glarea lozoyensis (strain ATCC 20868 / MF5171)</name>
    <dbReference type="NCBI Taxonomy" id="1116229"/>
    <lineage>
        <taxon>Eukaryota</taxon>
        <taxon>Fungi</taxon>
        <taxon>Dikarya</taxon>
        <taxon>Ascomycota</taxon>
        <taxon>Pezizomycotina</taxon>
        <taxon>Leotiomycetes</taxon>
        <taxon>Helotiales</taxon>
        <taxon>Helotiaceae</taxon>
        <taxon>Glarea</taxon>
    </lineage>
</organism>
<sequence length="420" mass="45974">MLHLRSVLVAAAALFVSNTVAVSSAAFVSDLESIKFTINIPQEENSNELYFSMSGPSSCSWLAVGLGSSNMKNSLMFMAYKDKTGQNVTLSPRLSYNNVEPVYTSEVKVTYLPGTGVFDNITTVNAKCSNCRQWKEGSIDPKQTEANFIWANAGVGNLKSNSLTANLKRHGSYGKFKMDLTKAVGAGEAVTPANVSSAGSAQLSEEADHDFSSGAHALIMIFTFVGLIPLAVMILRILNSPKWHGIVQTISATLALIGMGLGFKIGTMYNRTKKFNSAHQVIGLIVILAMIGQFILGFLHHRMYSQTKLPTKLGPIHVWLGRFVVLLGIVSGFVGFPLAQNSIFNWPLLGLVLFGIIFSGPFIFWRWRRNMQKANKAEAAKAPSGGYQAEPWRGDHSQNDVDLQQMNHQAPPPMYSNQYR</sequence>
<dbReference type="SMART" id="SM00664">
    <property type="entry name" value="DoH"/>
    <property type="match status" value="1"/>
</dbReference>
<dbReference type="EMBL" id="KE145369">
    <property type="protein sequence ID" value="EPE27800.1"/>
    <property type="molecule type" value="Genomic_DNA"/>
</dbReference>
<dbReference type="Gene3D" id="1.20.120.1770">
    <property type="match status" value="1"/>
</dbReference>
<dbReference type="GO" id="GO:0016020">
    <property type="term" value="C:membrane"/>
    <property type="evidence" value="ECO:0007669"/>
    <property type="project" value="UniProtKB-SubCell"/>
</dbReference>
<protein>
    <submittedName>
        <fullName evidence="12">CBD9-like protein</fullName>
    </submittedName>
</protein>
<reference evidence="12 13" key="1">
    <citation type="journal article" date="2013" name="BMC Genomics">
        <title>Genomics-driven discovery of the pneumocandin biosynthetic gene cluster in the fungus Glarea lozoyensis.</title>
        <authorList>
            <person name="Chen L."/>
            <person name="Yue Q."/>
            <person name="Zhang X."/>
            <person name="Xiang M."/>
            <person name="Wang C."/>
            <person name="Li S."/>
            <person name="Che Y."/>
            <person name="Ortiz-Lopez F.J."/>
            <person name="Bills G.F."/>
            <person name="Liu X."/>
            <person name="An Z."/>
        </authorList>
    </citation>
    <scope>NUCLEOTIDE SEQUENCE [LARGE SCALE GENOMIC DNA]</scope>
    <source>
        <strain evidence="13">ATCC 20868 / MF5171</strain>
    </source>
</reference>
<evidence type="ECO:0000256" key="7">
    <source>
        <dbReference type="SAM" id="MobiDB-lite"/>
    </source>
</evidence>
<feature type="transmembrane region" description="Helical" evidence="8">
    <location>
        <begin position="344"/>
        <end position="365"/>
    </location>
</feature>
<comment type="subcellular location">
    <subcellularLocation>
        <location evidence="1">Membrane</location>
    </subcellularLocation>
</comment>
<evidence type="ECO:0000256" key="6">
    <source>
        <dbReference type="ARBA" id="ARBA00023136"/>
    </source>
</evidence>
<dbReference type="SMART" id="SM00665">
    <property type="entry name" value="B561"/>
    <property type="match status" value="1"/>
</dbReference>
<keyword evidence="9" id="KW-0732">Signal</keyword>
<dbReference type="InterPro" id="IPR015920">
    <property type="entry name" value="Cellobiose_DH-like_cyt"/>
</dbReference>
<feature type="transmembrane region" description="Helical" evidence="8">
    <location>
        <begin position="281"/>
        <end position="299"/>
    </location>
</feature>
<dbReference type="AlphaFoldDB" id="S3CQ40"/>
<gene>
    <name evidence="12" type="ORF">GLAREA_04591</name>
</gene>
<dbReference type="PANTHER" id="PTHR47797:SF1">
    <property type="entry name" value="CYTOCHROME B561 DOMAIN-CONTAINING PROTEIN-RELATED"/>
    <property type="match status" value="1"/>
</dbReference>
<feature type="domain" description="Cytochrome b561" evidence="11">
    <location>
        <begin position="215"/>
        <end position="336"/>
    </location>
</feature>
<proteinExistence type="predicted"/>
<keyword evidence="4" id="KW-0249">Electron transport</keyword>
<accession>S3CQ40</accession>
<feature type="chain" id="PRO_5004507385" evidence="9">
    <location>
        <begin position="26"/>
        <end position="420"/>
    </location>
</feature>
<evidence type="ECO:0000256" key="9">
    <source>
        <dbReference type="SAM" id="SignalP"/>
    </source>
</evidence>
<keyword evidence="5 8" id="KW-1133">Transmembrane helix</keyword>
<dbReference type="eggNOG" id="ENOG502SJ74">
    <property type="taxonomic scope" value="Eukaryota"/>
</dbReference>
<feature type="transmembrane region" description="Helical" evidence="8">
    <location>
        <begin position="250"/>
        <end position="269"/>
    </location>
</feature>
<evidence type="ECO:0000256" key="1">
    <source>
        <dbReference type="ARBA" id="ARBA00004370"/>
    </source>
</evidence>
<evidence type="ECO:0000256" key="2">
    <source>
        <dbReference type="ARBA" id="ARBA00022448"/>
    </source>
</evidence>
<evidence type="ECO:0000313" key="12">
    <source>
        <dbReference type="EMBL" id="EPE27800.1"/>
    </source>
</evidence>
<evidence type="ECO:0000256" key="5">
    <source>
        <dbReference type="ARBA" id="ARBA00022989"/>
    </source>
</evidence>
<evidence type="ECO:0000259" key="10">
    <source>
        <dbReference type="SMART" id="SM00664"/>
    </source>
</evidence>
<dbReference type="InterPro" id="IPR005018">
    <property type="entry name" value="DOMON_domain"/>
</dbReference>
<dbReference type="PANTHER" id="PTHR47797">
    <property type="entry name" value="DEHYDROGENASE, PUTATIVE (AFU_ORTHOLOGUE AFUA_8G05805)-RELATED"/>
    <property type="match status" value="1"/>
</dbReference>
<evidence type="ECO:0000313" key="13">
    <source>
        <dbReference type="Proteomes" id="UP000016922"/>
    </source>
</evidence>
<evidence type="ECO:0000256" key="3">
    <source>
        <dbReference type="ARBA" id="ARBA00022692"/>
    </source>
</evidence>
<keyword evidence="3 8" id="KW-0812">Transmembrane</keyword>
<dbReference type="InterPro" id="IPR006593">
    <property type="entry name" value="Cyt_b561/ferric_Rdtase_TM"/>
</dbReference>
<dbReference type="Gene3D" id="2.60.40.1210">
    <property type="entry name" value="Cellobiose dehydrogenase, cytochrome domain"/>
    <property type="match status" value="1"/>
</dbReference>
<evidence type="ECO:0000256" key="4">
    <source>
        <dbReference type="ARBA" id="ARBA00022982"/>
    </source>
</evidence>
<feature type="region of interest" description="Disordered" evidence="7">
    <location>
        <begin position="379"/>
        <end position="420"/>
    </location>
</feature>